<dbReference type="SUPFAM" id="SSF82714">
    <property type="entry name" value="Multidrug efflux transporter AcrB TolC docking domain, DN and DC subdomains"/>
    <property type="match status" value="2"/>
</dbReference>
<dbReference type="PRINTS" id="PR00702">
    <property type="entry name" value="ACRIFLAVINRP"/>
</dbReference>
<dbReference type="Gene3D" id="3.30.70.1440">
    <property type="entry name" value="Multidrug efflux transporter AcrB pore domain"/>
    <property type="match status" value="1"/>
</dbReference>
<dbReference type="Proteomes" id="UP000231019">
    <property type="component" value="Unassembled WGS sequence"/>
</dbReference>
<dbReference type="AlphaFoldDB" id="A0A2M7G7Q8"/>
<feature type="transmembrane region" description="Helical" evidence="2">
    <location>
        <begin position="868"/>
        <end position="887"/>
    </location>
</feature>
<feature type="transmembrane region" description="Helical" evidence="2">
    <location>
        <begin position="541"/>
        <end position="561"/>
    </location>
</feature>
<dbReference type="PANTHER" id="PTHR32063">
    <property type="match status" value="1"/>
</dbReference>
<feature type="transmembrane region" description="Helical" evidence="2">
    <location>
        <begin position="920"/>
        <end position="945"/>
    </location>
</feature>
<keyword evidence="2" id="KW-0812">Transmembrane</keyword>
<dbReference type="SUPFAM" id="SSF82693">
    <property type="entry name" value="Multidrug efflux transporter AcrB pore domain, PN1, PN2, PC1 and PC2 subdomains"/>
    <property type="match status" value="3"/>
</dbReference>
<dbReference type="EMBL" id="PFFQ01000014">
    <property type="protein sequence ID" value="PIW18097.1"/>
    <property type="molecule type" value="Genomic_DNA"/>
</dbReference>
<keyword evidence="2" id="KW-1133">Transmembrane helix</keyword>
<feature type="compositionally biased region" description="Low complexity" evidence="1">
    <location>
        <begin position="615"/>
        <end position="624"/>
    </location>
</feature>
<evidence type="ECO:0000256" key="1">
    <source>
        <dbReference type="SAM" id="MobiDB-lite"/>
    </source>
</evidence>
<sequence>MEPEVKSEQKPEQKPENQGFNISEWAIRRPVSTVMLIVCLLVLGFMSYTNLPVELFPDVSFPIVSISTTYPGASAREMETLVSKPLEDAVSALNGIEHITSTSSNGISTVLIQFQLEKNIKDASNEVNEKVALVRKKLPQDADEPIIARVDPNAAPVLFYAMTGRQSLSEITDFARDELKSRLQKISGVAEVSILGGQEREVQILLEPALLSQYRLTPAQVSARLQQENLDFPSGQIDTGRSVIIMRTVNSYKTAAQVGQTPIAIQGGKVLTLNDLGTVRDGFKDLTTRTWWNGKPSVVLSIQKQSGTNTVEMAHRLEAEVEKIREELPSGMKIDLSFDTAKFIEESKDGAMEELIVGSLLAVVVIFLFLRTVRGTIIAAIAIPTSVISTYTFMAMLGFSLNFMSLMGLSLVVGILVDDAVVDLENIFRHIEMGEDPFRAAIRATNEIGLAVVATTFSIVAVFAPVGFMGGMIGRFFRQFGLTVSCAVLVSLLVARTLTPTLAAYFLKPMPAKHVDEHEAAVEGIGGVYQEMLRWALNHRFWTLGIATLTFIVAIPIAGLLPTGFAPKNDRDEFSIGVDMPSGSSLNQTTALLQEIARRVKTEPLVKSLLITSGSSRGSTDSGSVAVTLKSKKDGRRESAAQVQTRLQKLTENIPGAIISYRETQGVDDGTGNTYDMNLSLQGDNLEDLQSVADKLVARLHQMPVVKVSKTSTGTPRQEIYLKVDRRRAMELGITPAVLASTIRAASLGDMVTQMRLDNTNVDIRVRLKDLERYAYERLRSLPVQSSTGAQIPLAALADIQFEIGPTNINRYDRERQVMVYANATPGASLSEIIGPVTEELKKMKLPPGVNYKFQGQAERMKDSFKNMGQAMILAVIFIYLILASQFEHFLHPLTIMVALPLSFAGAFMGLFLANQELGLMTLIGIVMLLGLVVKNSILLVDYSITLIKEGLPRNNALLVAGPVRLRPILMTTIAMIAGMLPVAMKLTAGSETRAPMAVAVIGGLITSTLLTLLVVPVVFTLMDDFVRFLGKFTGFHVNHEHPLKEAEEGALEALQAAEALPENLT</sequence>
<feature type="transmembrane region" description="Helical" evidence="2">
    <location>
        <begin position="480"/>
        <end position="507"/>
    </location>
</feature>
<dbReference type="Gene3D" id="3.30.70.1430">
    <property type="entry name" value="Multidrug efflux transporter AcrB pore domain"/>
    <property type="match status" value="2"/>
</dbReference>
<feature type="transmembrane region" description="Helical" evidence="2">
    <location>
        <begin position="31"/>
        <end position="51"/>
    </location>
</feature>
<reference evidence="3 4" key="1">
    <citation type="submission" date="2017-09" db="EMBL/GenBank/DDBJ databases">
        <title>Depth-based differentiation of microbial function through sediment-hosted aquifers and enrichment of novel symbionts in the deep terrestrial subsurface.</title>
        <authorList>
            <person name="Probst A.J."/>
            <person name="Ladd B."/>
            <person name="Jarett J.K."/>
            <person name="Geller-Mcgrath D.E."/>
            <person name="Sieber C.M."/>
            <person name="Emerson J.B."/>
            <person name="Anantharaman K."/>
            <person name="Thomas B.C."/>
            <person name="Malmstrom R."/>
            <person name="Stieglmeier M."/>
            <person name="Klingl A."/>
            <person name="Woyke T."/>
            <person name="Ryan C.M."/>
            <person name="Banfield J.F."/>
        </authorList>
    </citation>
    <scope>NUCLEOTIDE SEQUENCE [LARGE SCALE GENOMIC DNA]</scope>
    <source>
        <strain evidence="3">CG17_big_fil_post_rev_8_21_14_2_50_48_46</strain>
    </source>
</reference>
<dbReference type="Pfam" id="PF00873">
    <property type="entry name" value="ACR_tran"/>
    <property type="match status" value="1"/>
</dbReference>
<dbReference type="GO" id="GO:0005886">
    <property type="term" value="C:plasma membrane"/>
    <property type="evidence" value="ECO:0007669"/>
    <property type="project" value="TreeGrafter"/>
</dbReference>
<accession>A0A2M7G7Q8</accession>
<evidence type="ECO:0000313" key="4">
    <source>
        <dbReference type="Proteomes" id="UP000231019"/>
    </source>
</evidence>
<dbReference type="PANTHER" id="PTHR32063:SF0">
    <property type="entry name" value="SWARMING MOTILITY PROTEIN SWRC"/>
    <property type="match status" value="1"/>
</dbReference>
<feature type="transmembrane region" description="Helical" evidence="2">
    <location>
        <begin position="893"/>
        <end position="913"/>
    </location>
</feature>
<keyword evidence="2" id="KW-0472">Membrane</keyword>
<feature type="transmembrane region" description="Helical" evidence="2">
    <location>
        <begin position="997"/>
        <end position="1020"/>
    </location>
</feature>
<feature type="transmembrane region" description="Helical" evidence="2">
    <location>
        <begin position="355"/>
        <end position="373"/>
    </location>
</feature>
<name>A0A2M7G7Q8_9BACT</name>
<dbReference type="GO" id="GO:0042910">
    <property type="term" value="F:xenobiotic transmembrane transporter activity"/>
    <property type="evidence" value="ECO:0007669"/>
    <property type="project" value="TreeGrafter"/>
</dbReference>
<dbReference type="InterPro" id="IPR027463">
    <property type="entry name" value="AcrB_DN_DC_subdom"/>
</dbReference>
<dbReference type="SUPFAM" id="SSF82866">
    <property type="entry name" value="Multidrug efflux transporter AcrB transmembrane domain"/>
    <property type="match status" value="2"/>
</dbReference>
<evidence type="ECO:0000313" key="3">
    <source>
        <dbReference type="EMBL" id="PIW18097.1"/>
    </source>
</evidence>
<proteinExistence type="predicted"/>
<gene>
    <name evidence="3" type="ORF">COW36_06090</name>
</gene>
<organism evidence="3 4">
    <name type="scientific">bacterium (Candidatus Blackallbacteria) CG17_big_fil_post_rev_8_21_14_2_50_48_46</name>
    <dbReference type="NCBI Taxonomy" id="2014261"/>
    <lineage>
        <taxon>Bacteria</taxon>
        <taxon>Candidatus Blackallbacteria</taxon>
    </lineage>
</organism>
<dbReference type="Gene3D" id="1.20.1640.10">
    <property type="entry name" value="Multidrug efflux transporter AcrB transmembrane domain"/>
    <property type="match status" value="2"/>
</dbReference>
<comment type="caution">
    <text evidence="3">The sequence shown here is derived from an EMBL/GenBank/DDBJ whole genome shotgun (WGS) entry which is preliminary data.</text>
</comment>
<feature type="transmembrane region" description="Helical" evidence="2">
    <location>
        <begin position="965"/>
        <end position="985"/>
    </location>
</feature>
<evidence type="ECO:0008006" key="5">
    <source>
        <dbReference type="Google" id="ProtNLM"/>
    </source>
</evidence>
<dbReference type="Gene3D" id="3.30.70.1320">
    <property type="entry name" value="Multidrug efflux transporter AcrB pore domain like"/>
    <property type="match status" value="1"/>
</dbReference>
<evidence type="ECO:0000256" key="2">
    <source>
        <dbReference type="SAM" id="Phobius"/>
    </source>
</evidence>
<protein>
    <recommendedName>
        <fullName evidence="5">AcrB/AcrD/AcrF family protein</fullName>
    </recommendedName>
</protein>
<dbReference type="InterPro" id="IPR001036">
    <property type="entry name" value="Acrflvin-R"/>
</dbReference>
<feature type="transmembrane region" description="Helical" evidence="2">
    <location>
        <begin position="448"/>
        <end position="468"/>
    </location>
</feature>
<dbReference type="Gene3D" id="3.30.2090.10">
    <property type="entry name" value="Multidrug efflux transporter AcrB TolC docking domain, DN and DC subdomains"/>
    <property type="match status" value="2"/>
</dbReference>
<feature type="region of interest" description="Disordered" evidence="1">
    <location>
        <begin position="615"/>
        <end position="639"/>
    </location>
</feature>